<evidence type="ECO:0000256" key="5">
    <source>
        <dbReference type="ARBA" id="ARBA00022692"/>
    </source>
</evidence>
<name>A0A1L7I576_9FLAO</name>
<comment type="subcellular location">
    <subcellularLocation>
        <location evidence="1">Cell inner membrane</location>
        <topology evidence="1">Multi-pass membrane protein</topology>
    </subcellularLocation>
</comment>
<gene>
    <name evidence="9" type="ORF">GRFL_1650</name>
</gene>
<evidence type="ECO:0000256" key="7">
    <source>
        <dbReference type="ARBA" id="ARBA00023136"/>
    </source>
</evidence>
<keyword evidence="5 9" id="KW-0812">Transmembrane</keyword>
<organism evidence="9 10">
    <name type="scientific">Christiangramia flava JLT2011</name>
    <dbReference type="NCBI Taxonomy" id="1229726"/>
    <lineage>
        <taxon>Bacteria</taxon>
        <taxon>Pseudomonadati</taxon>
        <taxon>Bacteroidota</taxon>
        <taxon>Flavobacteriia</taxon>
        <taxon>Flavobacteriales</taxon>
        <taxon>Flavobacteriaceae</taxon>
        <taxon>Christiangramia</taxon>
    </lineage>
</organism>
<keyword evidence="3" id="KW-1003">Cell membrane</keyword>
<evidence type="ECO:0000256" key="6">
    <source>
        <dbReference type="ARBA" id="ARBA00022989"/>
    </source>
</evidence>
<evidence type="ECO:0000256" key="1">
    <source>
        <dbReference type="ARBA" id="ARBA00004429"/>
    </source>
</evidence>
<accession>A0A1L7I576</accession>
<dbReference type="KEGG" id="gfl:GRFL_1650"/>
<comment type="similarity">
    <text evidence="8">Belongs to the TsuA/YedE (TC 9.B.102) family.</text>
</comment>
<dbReference type="RefSeq" id="WP_083644153.1">
    <property type="nucleotide sequence ID" value="NZ_AMRU01000001.1"/>
</dbReference>
<evidence type="ECO:0000256" key="4">
    <source>
        <dbReference type="ARBA" id="ARBA00022519"/>
    </source>
</evidence>
<evidence type="ECO:0000256" key="2">
    <source>
        <dbReference type="ARBA" id="ARBA00022448"/>
    </source>
</evidence>
<dbReference type="Proteomes" id="UP000186230">
    <property type="component" value="Chromosome"/>
</dbReference>
<dbReference type="AlphaFoldDB" id="A0A1L7I576"/>
<reference evidence="9 10" key="1">
    <citation type="submission" date="2016-07" db="EMBL/GenBank/DDBJ databases">
        <title>Multi-omics approach to identify versatile polysaccharide utilization systems of a marine flavobacterium Gramella flava.</title>
        <authorList>
            <person name="Tang K."/>
        </authorList>
    </citation>
    <scope>NUCLEOTIDE SEQUENCE [LARGE SCALE GENOMIC DNA]</scope>
    <source>
        <strain evidence="9 10">JLT2011</strain>
    </source>
</reference>
<protein>
    <submittedName>
        <fullName evidence="9">Putative transmembrane protein</fullName>
    </submittedName>
</protein>
<dbReference type="PANTHER" id="PTHR30574">
    <property type="entry name" value="INNER MEMBRANE PROTEIN YEDE"/>
    <property type="match status" value="1"/>
</dbReference>
<dbReference type="Pfam" id="PF04143">
    <property type="entry name" value="Sulf_transp"/>
    <property type="match status" value="1"/>
</dbReference>
<dbReference type="GO" id="GO:0005886">
    <property type="term" value="C:plasma membrane"/>
    <property type="evidence" value="ECO:0007669"/>
    <property type="project" value="UniProtKB-SubCell"/>
</dbReference>
<evidence type="ECO:0000256" key="3">
    <source>
        <dbReference type="ARBA" id="ARBA00022475"/>
    </source>
</evidence>
<dbReference type="STRING" id="1229726.GRFL_1650"/>
<evidence type="ECO:0000256" key="8">
    <source>
        <dbReference type="ARBA" id="ARBA00035655"/>
    </source>
</evidence>
<dbReference type="InterPro" id="IPR007272">
    <property type="entry name" value="Sulf_transp_TsuA/YedE"/>
</dbReference>
<dbReference type="OrthoDB" id="9814020at2"/>
<keyword evidence="2" id="KW-0813">Transport</keyword>
<keyword evidence="6" id="KW-1133">Transmembrane helix</keyword>
<evidence type="ECO:0000313" key="10">
    <source>
        <dbReference type="Proteomes" id="UP000186230"/>
    </source>
</evidence>
<proteinExistence type="inferred from homology"/>
<evidence type="ECO:0000313" key="9">
    <source>
        <dbReference type="EMBL" id="APU68374.1"/>
    </source>
</evidence>
<dbReference type="EMBL" id="CP016359">
    <property type="protein sequence ID" value="APU68374.1"/>
    <property type="molecule type" value="Genomic_DNA"/>
</dbReference>
<keyword evidence="7" id="KW-0472">Membrane</keyword>
<keyword evidence="4" id="KW-0997">Cell inner membrane</keyword>
<dbReference type="PANTHER" id="PTHR30574:SF1">
    <property type="entry name" value="SULPHUR TRANSPORT DOMAIN-CONTAINING PROTEIN"/>
    <property type="match status" value="1"/>
</dbReference>
<sequence>MNLITDPWPWYISGPLIALVMFLLLFVGKQFGMSSNLRTACAAIGAGNKADFFKFDWKAERWNLTVVLGAIIGGFVAAHFMSNNVVEINPEIASQLANDYGITSAGKSYLPPELFATEVLTNPFNIAILFIGGLLVGFGARYAGGCTSGHAISGLSNLQLPSLIAVIGFFIGGLFMIHFLYPLIF</sequence>
<keyword evidence="10" id="KW-1185">Reference proteome</keyword>